<keyword evidence="2" id="KW-1185">Reference proteome</keyword>
<protein>
    <submittedName>
        <fullName evidence="1">Uncharacterized protein</fullName>
    </submittedName>
</protein>
<name>A0A428MIB4_9BACT</name>
<sequence>MGKYGSVWSLGRMGNYGEGSGVSFQRPEEIQVRHIVSVGMILGVVVMSGCRIDSNKRDGNENVKIATPFGGMQVKTNESDAVSGIGLPIYPGAEFVKKNNKNDRDKGAADVNLSFGSFQLRVKAANYSTPDTPDKVEAFYRAALARYGDVIQCENNKPVGSPTRTAEGLTCDNDKDNHHITGNDDMSEKMQLKAGSKQHQHIVAVEPEGTGTKFGLVALDLPGHITVGEDDKQ</sequence>
<comment type="caution">
    <text evidence="1">The sequence shown here is derived from an EMBL/GenBank/DDBJ whole genome shotgun (WGS) entry which is preliminary data.</text>
</comment>
<accession>A0A428MIB4</accession>
<organism evidence="1 2">
    <name type="scientific">Edaphobacter aggregans</name>
    <dbReference type="NCBI Taxonomy" id="570835"/>
    <lineage>
        <taxon>Bacteria</taxon>
        <taxon>Pseudomonadati</taxon>
        <taxon>Acidobacteriota</taxon>
        <taxon>Terriglobia</taxon>
        <taxon>Terriglobales</taxon>
        <taxon>Acidobacteriaceae</taxon>
        <taxon>Edaphobacter</taxon>
    </lineage>
</organism>
<dbReference type="Proteomes" id="UP000269669">
    <property type="component" value="Unassembled WGS sequence"/>
</dbReference>
<gene>
    <name evidence="1" type="ORF">EDE15_2118</name>
</gene>
<evidence type="ECO:0000313" key="2">
    <source>
        <dbReference type="Proteomes" id="UP000269669"/>
    </source>
</evidence>
<dbReference type="AlphaFoldDB" id="A0A428MIB4"/>
<reference evidence="1 2" key="1">
    <citation type="submission" date="2018-12" db="EMBL/GenBank/DDBJ databases">
        <title>Sequencing of bacterial isolates from soil warming experiment in Harvard Forest, Massachusetts, USA.</title>
        <authorList>
            <person name="Deangelis K."/>
        </authorList>
    </citation>
    <scope>NUCLEOTIDE SEQUENCE [LARGE SCALE GENOMIC DNA]</scope>
    <source>
        <strain evidence="1 2">EB153</strain>
    </source>
</reference>
<evidence type="ECO:0000313" key="1">
    <source>
        <dbReference type="EMBL" id="RSL16597.1"/>
    </source>
</evidence>
<proteinExistence type="predicted"/>
<dbReference type="EMBL" id="RSDW01000001">
    <property type="protein sequence ID" value="RSL16597.1"/>
    <property type="molecule type" value="Genomic_DNA"/>
</dbReference>